<reference evidence="3 4" key="1">
    <citation type="submission" date="2019-01" db="EMBL/GenBank/DDBJ databases">
        <title>Genome sequencing of the rare red list fungi Fomitopsis rosea.</title>
        <authorList>
            <person name="Buettner E."/>
            <person name="Kellner H."/>
        </authorList>
    </citation>
    <scope>NUCLEOTIDE SEQUENCE [LARGE SCALE GENOMIC DNA]</scope>
    <source>
        <strain evidence="3 4">DSM 105464</strain>
    </source>
</reference>
<protein>
    <recommendedName>
        <fullName evidence="2">DUF6533 domain-containing protein</fullName>
    </recommendedName>
</protein>
<evidence type="ECO:0000313" key="4">
    <source>
        <dbReference type="Proteomes" id="UP000298390"/>
    </source>
</evidence>
<keyword evidence="1" id="KW-0812">Transmembrane</keyword>
<sequence length="97" mass="10949">MAGAALLLYDYVITLGQESRYIWTDVRVGYVAIFLVNRINMLGMALAWIIALLLRDSTSYFILLLLLNISQVMAQLMLADFNPIPNLMLPFVLLNAL</sequence>
<name>A0A4Y9YMN4_9APHY</name>
<proteinExistence type="predicted"/>
<organism evidence="3 4">
    <name type="scientific">Rhodofomes roseus</name>
    <dbReference type="NCBI Taxonomy" id="34475"/>
    <lineage>
        <taxon>Eukaryota</taxon>
        <taxon>Fungi</taxon>
        <taxon>Dikarya</taxon>
        <taxon>Basidiomycota</taxon>
        <taxon>Agaricomycotina</taxon>
        <taxon>Agaricomycetes</taxon>
        <taxon>Polyporales</taxon>
        <taxon>Rhodofomes</taxon>
    </lineage>
</organism>
<dbReference type="EMBL" id="SEKV01000175">
    <property type="protein sequence ID" value="TFY62239.1"/>
    <property type="molecule type" value="Genomic_DNA"/>
</dbReference>
<evidence type="ECO:0000256" key="1">
    <source>
        <dbReference type="SAM" id="Phobius"/>
    </source>
</evidence>
<feature type="domain" description="DUF6533" evidence="2">
    <location>
        <begin position="1"/>
        <end position="42"/>
    </location>
</feature>
<dbReference type="Proteomes" id="UP000298390">
    <property type="component" value="Unassembled WGS sequence"/>
</dbReference>
<dbReference type="InterPro" id="IPR045340">
    <property type="entry name" value="DUF6533"/>
</dbReference>
<dbReference type="AlphaFoldDB" id="A0A4Y9YMN4"/>
<feature type="transmembrane region" description="Helical" evidence="1">
    <location>
        <begin position="60"/>
        <end position="79"/>
    </location>
</feature>
<feature type="transmembrane region" description="Helical" evidence="1">
    <location>
        <begin position="28"/>
        <end position="53"/>
    </location>
</feature>
<comment type="caution">
    <text evidence="3">The sequence shown here is derived from an EMBL/GenBank/DDBJ whole genome shotgun (WGS) entry which is preliminary data.</text>
</comment>
<keyword evidence="1" id="KW-1133">Transmembrane helix</keyword>
<gene>
    <name evidence="3" type="ORF">EVJ58_g4001</name>
</gene>
<evidence type="ECO:0000259" key="2">
    <source>
        <dbReference type="Pfam" id="PF20151"/>
    </source>
</evidence>
<accession>A0A4Y9YMN4</accession>
<keyword evidence="1" id="KW-0472">Membrane</keyword>
<evidence type="ECO:0000313" key="3">
    <source>
        <dbReference type="EMBL" id="TFY62239.1"/>
    </source>
</evidence>
<dbReference type="Pfam" id="PF20151">
    <property type="entry name" value="DUF6533"/>
    <property type="match status" value="1"/>
</dbReference>